<keyword evidence="4" id="KW-1185">Reference proteome</keyword>
<gene>
    <name evidence="3" type="ORF">HDU87_001342</name>
</gene>
<evidence type="ECO:0000313" key="3">
    <source>
        <dbReference type="EMBL" id="KAJ3181213.1"/>
    </source>
</evidence>
<evidence type="ECO:0008006" key="5">
    <source>
        <dbReference type="Google" id="ProtNLM"/>
    </source>
</evidence>
<feature type="transmembrane region" description="Helical" evidence="2">
    <location>
        <begin position="108"/>
        <end position="129"/>
    </location>
</feature>
<organism evidence="3 4">
    <name type="scientific">Geranomyces variabilis</name>
    <dbReference type="NCBI Taxonomy" id="109894"/>
    <lineage>
        <taxon>Eukaryota</taxon>
        <taxon>Fungi</taxon>
        <taxon>Fungi incertae sedis</taxon>
        <taxon>Chytridiomycota</taxon>
        <taxon>Chytridiomycota incertae sedis</taxon>
        <taxon>Chytridiomycetes</taxon>
        <taxon>Spizellomycetales</taxon>
        <taxon>Powellomycetaceae</taxon>
        <taxon>Geranomyces</taxon>
    </lineage>
</organism>
<protein>
    <recommendedName>
        <fullName evidence="5">Transmembrane protein</fullName>
    </recommendedName>
</protein>
<keyword evidence="2" id="KW-0812">Transmembrane</keyword>
<accession>A0AAD5TPJ4</accession>
<feature type="region of interest" description="Disordered" evidence="1">
    <location>
        <begin position="161"/>
        <end position="209"/>
    </location>
</feature>
<evidence type="ECO:0000256" key="2">
    <source>
        <dbReference type="SAM" id="Phobius"/>
    </source>
</evidence>
<feature type="transmembrane region" description="Helical" evidence="2">
    <location>
        <begin position="334"/>
        <end position="362"/>
    </location>
</feature>
<comment type="caution">
    <text evidence="3">The sequence shown here is derived from an EMBL/GenBank/DDBJ whole genome shotgun (WGS) entry which is preliminary data.</text>
</comment>
<name>A0AAD5TPJ4_9FUNG</name>
<reference evidence="3" key="1">
    <citation type="submission" date="2020-05" db="EMBL/GenBank/DDBJ databases">
        <title>Phylogenomic resolution of chytrid fungi.</title>
        <authorList>
            <person name="Stajich J.E."/>
            <person name="Amses K."/>
            <person name="Simmons R."/>
            <person name="Seto K."/>
            <person name="Myers J."/>
            <person name="Bonds A."/>
            <person name="Quandt C.A."/>
            <person name="Barry K."/>
            <person name="Liu P."/>
            <person name="Grigoriev I."/>
            <person name="Longcore J.E."/>
            <person name="James T.Y."/>
        </authorList>
    </citation>
    <scope>NUCLEOTIDE SEQUENCE</scope>
    <source>
        <strain evidence="3">JEL0379</strain>
    </source>
</reference>
<sequence length="367" mass="39383">MAEFEAVDKLMQMEAISPAIDAKISAEYQQWDDQDQMYGRIKAIVFAFATFSYVSLVLWRFKLTASSVPIWVTKSLFVFAVVIHVISITTYAYFIAHPESAYYDVAEITAALLALFTLVVDNLLSWTFMQSVLKISRILNAGVEATDLQAQGGGGLTTKKSAFSTVGTKRTEGESDSDGTGEPEACAGKAEAAASSLPPSDDSSAAGAVLRPSPSVLTALRTEDQERVLPPLQPSLVATGVPAPSQLGIVTDSDSKNNNQDVEQGTPAADKSQRESPQGRGRRQRSTAAPVALAGVVQSGRRALWLLGLLCVISFANLIIYGVQLKVTDPYNKILLHVVAGLGPLLQAACFMGFLVTVRLFLEARVH</sequence>
<dbReference type="Proteomes" id="UP001212152">
    <property type="component" value="Unassembled WGS sequence"/>
</dbReference>
<feature type="compositionally biased region" description="Low complexity" evidence="1">
    <location>
        <begin position="182"/>
        <end position="208"/>
    </location>
</feature>
<feature type="transmembrane region" description="Helical" evidence="2">
    <location>
        <begin position="41"/>
        <end position="59"/>
    </location>
</feature>
<feature type="region of interest" description="Disordered" evidence="1">
    <location>
        <begin position="245"/>
        <end position="287"/>
    </location>
</feature>
<keyword evidence="2" id="KW-0472">Membrane</keyword>
<proteinExistence type="predicted"/>
<feature type="transmembrane region" description="Helical" evidence="2">
    <location>
        <begin position="303"/>
        <end position="322"/>
    </location>
</feature>
<dbReference type="AlphaFoldDB" id="A0AAD5TPJ4"/>
<evidence type="ECO:0000256" key="1">
    <source>
        <dbReference type="SAM" id="MobiDB-lite"/>
    </source>
</evidence>
<evidence type="ECO:0000313" key="4">
    <source>
        <dbReference type="Proteomes" id="UP001212152"/>
    </source>
</evidence>
<feature type="transmembrane region" description="Helical" evidence="2">
    <location>
        <begin position="71"/>
        <end position="96"/>
    </location>
</feature>
<keyword evidence="2" id="KW-1133">Transmembrane helix</keyword>
<dbReference type="EMBL" id="JADGJQ010000013">
    <property type="protein sequence ID" value="KAJ3181213.1"/>
    <property type="molecule type" value="Genomic_DNA"/>
</dbReference>